<dbReference type="InterPro" id="IPR001796">
    <property type="entry name" value="DHFR_dom"/>
</dbReference>
<evidence type="ECO:0000256" key="1">
    <source>
        <dbReference type="ARBA" id="ARBA00004903"/>
    </source>
</evidence>
<dbReference type="Proteomes" id="UP001596528">
    <property type="component" value="Unassembled WGS sequence"/>
</dbReference>
<evidence type="ECO:0000256" key="7">
    <source>
        <dbReference type="PIRNR" id="PIRNR000194"/>
    </source>
</evidence>
<evidence type="ECO:0000256" key="2">
    <source>
        <dbReference type="ARBA" id="ARBA00009539"/>
    </source>
</evidence>
<comment type="caution">
    <text evidence="9">The sequence shown here is derived from an EMBL/GenBank/DDBJ whole genome shotgun (WGS) entry which is preliminary data.</text>
</comment>
<dbReference type="InterPro" id="IPR024072">
    <property type="entry name" value="DHFR-like_dom_sf"/>
</dbReference>
<evidence type="ECO:0000259" key="8">
    <source>
        <dbReference type="PROSITE" id="PS51330"/>
    </source>
</evidence>
<comment type="function">
    <text evidence="7">Key enzyme in folate metabolism. Catalyzes an essential reaction for de novo glycine and purine synthesis, and for DNA precursor synthesis.</text>
</comment>
<name>A0ABW2V797_9BACL</name>
<gene>
    <name evidence="9" type="ORF">ACFQWB_15320</name>
</gene>
<evidence type="ECO:0000256" key="5">
    <source>
        <dbReference type="ARBA" id="ARBA00022857"/>
    </source>
</evidence>
<dbReference type="RefSeq" id="WP_138788683.1">
    <property type="nucleotide sequence ID" value="NZ_JBHTGQ010000041.1"/>
</dbReference>
<evidence type="ECO:0000313" key="9">
    <source>
        <dbReference type="EMBL" id="MFC7751290.1"/>
    </source>
</evidence>
<keyword evidence="6 7" id="KW-0560">Oxidoreductase</keyword>
<accession>A0ABW2V797</accession>
<keyword evidence="10" id="KW-1185">Reference proteome</keyword>
<dbReference type="EMBL" id="JBHTGQ010000041">
    <property type="protein sequence ID" value="MFC7751290.1"/>
    <property type="molecule type" value="Genomic_DNA"/>
</dbReference>
<dbReference type="PANTHER" id="PTHR48069:SF3">
    <property type="entry name" value="DIHYDROFOLATE REDUCTASE"/>
    <property type="match status" value="1"/>
</dbReference>
<dbReference type="InterPro" id="IPR012259">
    <property type="entry name" value="DHFR"/>
</dbReference>
<sequence length="161" mass="18582">MLSAIAAMGRGRVVGLHNRMPWKLPAEMKYFRETTTGHTVIMGRRTLESMNGALKNRRNVVLTRNRSYTAENCIVVHSTEEALAAAAGEDEAFVIGGPEIYALFLPMLDKLYLTHIDHEFEGDAWFPEFDEKEWRVVSRKPGVTDERNPYRYEFVVYERVR</sequence>
<dbReference type="SUPFAM" id="SSF53597">
    <property type="entry name" value="Dihydrofolate reductase-like"/>
    <property type="match status" value="1"/>
</dbReference>
<dbReference type="Gene3D" id="3.40.430.10">
    <property type="entry name" value="Dihydrofolate Reductase, subunit A"/>
    <property type="match status" value="1"/>
</dbReference>
<keyword evidence="4 7" id="KW-0554">One-carbon metabolism</keyword>
<dbReference type="PANTHER" id="PTHR48069">
    <property type="entry name" value="DIHYDROFOLATE REDUCTASE"/>
    <property type="match status" value="1"/>
</dbReference>
<dbReference type="PIRSF" id="PIRSF000194">
    <property type="entry name" value="DHFR"/>
    <property type="match status" value="1"/>
</dbReference>
<dbReference type="PRINTS" id="PR00070">
    <property type="entry name" value="DHFR"/>
</dbReference>
<dbReference type="EC" id="1.5.1.3" evidence="3 7"/>
<comment type="catalytic activity">
    <reaction evidence="7">
        <text>(6S)-5,6,7,8-tetrahydrofolate + NADP(+) = 7,8-dihydrofolate + NADPH + H(+)</text>
        <dbReference type="Rhea" id="RHEA:15009"/>
        <dbReference type="ChEBI" id="CHEBI:15378"/>
        <dbReference type="ChEBI" id="CHEBI:57451"/>
        <dbReference type="ChEBI" id="CHEBI:57453"/>
        <dbReference type="ChEBI" id="CHEBI:57783"/>
        <dbReference type="ChEBI" id="CHEBI:58349"/>
        <dbReference type="EC" id="1.5.1.3"/>
    </reaction>
</comment>
<proteinExistence type="inferred from homology"/>
<evidence type="ECO:0000313" key="10">
    <source>
        <dbReference type="Proteomes" id="UP001596528"/>
    </source>
</evidence>
<dbReference type="GO" id="GO:0004146">
    <property type="term" value="F:dihydrofolate reductase activity"/>
    <property type="evidence" value="ECO:0007669"/>
    <property type="project" value="UniProtKB-EC"/>
</dbReference>
<dbReference type="CDD" id="cd00209">
    <property type="entry name" value="DHFR"/>
    <property type="match status" value="1"/>
</dbReference>
<dbReference type="Pfam" id="PF00186">
    <property type="entry name" value="DHFR_1"/>
    <property type="match status" value="1"/>
</dbReference>
<feature type="domain" description="DHFR" evidence="8">
    <location>
        <begin position="1"/>
        <end position="159"/>
    </location>
</feature>
<dbReference type="PROSITE" id="PS51330">
    <property type="entry name" value="DHFR_2"/>
    <property type="match status" value="1"/>
</dbReference>
<evidence type="ECO:0000256" key="3">
    <source>
        <dbReference type="ARBA" id="ARBA00012856"/>
    </source>
</evidence>
<keyword evidence="5 7" id="KW-0521">NADP</keyword>
<comment type="similarity">
    <text evidence="2 7">Belongs to the dihydrofolate reductase family.</text>
</comment>
<reference evidence="10" key="1">
    <citation type="journal article" date="2019" name="Int. J. Syst. Evol. Microbiol.">
        <title>The Global Catalogue of Microorganisms (GCM) 10K type strain sequencing project: providing services to taxonomists for standard genome sequencing and annotation.</title>
        <authorList>
            <consortium name="The Broad Institute Genomics Platform"/>
            <consortium name="The Broad Institute Genome Sequencing Center for Infectious Disease"/>
            <person name="Wu L."/>
            <person name="Ma J."/>
        </authorList>
    </citation>
    <scope>NUCLEOTIDE SEQUENCE [LARGE SCALE GENOMIC DNA]</scope>
    <source>
        <strain evidence="10">JCM 18657</strain>
    </source>
</reference>
<organism evidence="9 10">
    <name type="scientific">Paenibacillus thermoaerophilus</name>
    <dbReference type="NCBI Taxonomy" id="1215385"/>
    <lineage>
        <taxon>Bacteria</taxon>
        <taxon>Bacillati</taxon>
        <taxon>Bacillota</taxon>
        <taxon>Bacilli</taxon>
        <taxon>Bacillales</taxon>
        <taxon>Paenibacillaceae</taxon>
        <taxon>Paenibacillus</taxon>
    </lineage>
</organism>
<evidence type="ECO:0000256" key="4">
    <source>
        <dbReference type="ARBA" id="ARBA00022563"/>
    </source>
</evidence>
<evidence type="ECO:0000256" key="6">
    <source>
        <dbReference type="ARBA" id="ARBA00023002"/>
    </source>
</evidence>
<protein>
    <recommendedName>
        <fullName evidence="3 7">Dihydrofolate reductase</fullName>
        <ecNumber evidence="3 7">1.5.1.3</ecNumber>
    </recommendedName>
</protein>
<comment type="pathway">
    <text evidence="1 7">Cofactor biosynthesis; tetrahydrofolate biosynthesis; 5,6,7,8-tetrahydrofolate from 7,8-dihydrofolate: step 1/1.</text>
</comment>